<evidence type="ECO:0000256" key="1">
    <source>
        <dbReference type="SAM" id="MobiDB-lite"/>
    </source>
</evidence>
<feature type="compositionally biased region" description="Basic and acidic residues" evidence="1">
    <location>
        <begin position="157"/>
        <end position="168"/>
    </location>
</feature>
<sequence>MNSLLPGVPGTVRRREGHFEADRQQTDRHHQTRDDQESEEKRKFEGKQQTEYHAADQRGCCVEIAFQDHGDGSRQDVADHAASDGGEYSAKDDAGESEMELKPLLCAQSREYPESDGVADLDDVPETHPVFCREEDQESRRDADQNILFILERGYRDGADDTIPHDSAADSDAAGQNGDSEHIQTAPYALDRAGYGEDQSAE</sequence>
<feature type="region of interest" description="Disordered" evidence="1">
    <location>
        <begin position="1"/>
        <end position="54"/>
    </location>
</feature>
<comment type="caution">
    <text evidence="2">The sequence shown here is derived from an EMBL/GenBank/DDBJ whole genome shotgun (WGS) entry which is preliminary data.</text>
</comment>
<name>A0A645HD42_9ZZZZ</name>
<feature type="compositionally biased region" description="Basic and acidic residues" evidence="1">
    <location>
        <begin position="71"/>
        <end position="82"/>
    </location>
</feature>
<reference evidence="2" key="1">
    <citation type="submission" date="2019-08" db="EMBL/GenBank/DDBJ databases">
        <authorList>
            <person name="Kucharzyk K."/>
            <person name="Murdoch R.W."/>
            <person name="Higgins S."/>
            <person name="Loffler F."/>
        </authorList>
    </citation>
    <scope>NUCLEOTIDE SEQUENCE</scope>
</reference>
<protein>
    <submittedName>
        <fullName evidence="2">Uncharacterized protein</fullName>
    </submittedName>
</protein>
<organism evidence="2">
    <name type="scientific">bioreactor metagenome</name>
    <dbReference type="NCBI Taxonomy" id="1076179"/>
    <lineage>
        <taxon>unclassified sequences</taxon>
        <taxon>metagenomes</taxon>
        <taxon>ecological metagenomes</taxon>
    </lineage>
</organism>
<feature type="compositionally biased region" description="Basic and acidic residues" evidence="1">
    <location>
        <begin position="13"/>
        <end position="54"/>
    </location>
</feature>
<proteinExistence type="predicted"/>
<evidence type="ECO:0000313" key="2">
    <source>
        <dbReference type="EMBL" id="MPN33693.1"/>
    </source>
</evidence>
<feature type="compositionally biased region" description="Basic and acidic residues" evidence="1">
    <location>
        <begin position="131"/>
        <end position="144"/>
    </location>
</feature>
<feature type="region of interest" description="Disordered" evidence="1">
    <location>
        <begin position="157"/>
        <end position="202"/>
    </location>
</feature>
<dbReference type="EMBL" id="VSSQ01086319">
    <property type="protein sequence ID" value="MPN33693.1"/>
    <property type="molecule type" value="Genomic_DNA"/>
</dbReference>
<dbReference type="AlphaFoldDB" id="A0A645HD42"/>
<accession>A0A645HD42</accession>
<feature type="region of interest" description="Disordered" evidence="1">
    <location>
        <begin position="71"/>
        <end position="145"/>
    </location>
</feature>
<gene>
    <name evidence="2" type="ORF">SDC9_181184</name>
</gene>